<dbReference type="PROSITE" id="PS51257">
    <property type="entry name" value="PROKAR_LIPOPROTEIN"/>
    <property type="match status" value="1"/>
</dbReference>
<accession>H9UF40</accession>
<organism evidence="1 2">
    <name type="scientific">Spirochaeta africana (strain ATCC 700263 / DSM 8902 / Z-7692)</name>
    <dbReference type="NCBI Taxonomy" id="889378"/>
    <lineage>
        <taxon>Bacteria</taxon>
        <taxon>Pseudomonadati</taxon>
        <taxon>Spirochaetota</taxon>
        <taxon>Spirochaetia</taxon>
        <taxon>Spirochaetales</taxon>
        <taxon>Spirochaetaceae</taxon>
        <taxon>Spirochaeta</taxon>
    </lineage>
</organism>
<dbReference type="RefSeq" id="WP_014454131.1">
    <property type="nucleotide sequence ID" value="NC_017098.1"/>
</dbReference>
<dbReference type="OrthoDB" id="7195851at2"/>
<evidence type="ECO:0000313" key="1">
    <source>
        <dbReference type="EMBL" id="AFG36133.1"/>
    </source>
</evidence>
<keyword evidence="2" id="KW-1185">Reference proteome</keyword>
<dbReference type="EMBL" id="CP003282">
    <property type="protein sequence ID" value="AFG36133.1"/>
    <property type="molecule type" value="Genomic_DNA"/>
</dbReference>
<dbReference type="KEGG" id="sfc:Spiaf_0024"/>
<gene>
    <name evidence="1" type="ordered locus">Spiaf_0024</name>
</gene>
<protein>
    <submittedName>
        <fullName evidence="1">Uncharacterized protein</fullName>
    </submittedName>
</protein>
<dbReference type="STRING" id="889378.Spiaf_0024"/>
<dbReference type="Proteomes" id="UP000007383">
    <property type="component" value="Chromosome"/>
</dbReference>
<name>H9UF40_SPIAZ</name>
<dbReference type="AlphaFoldDB" id="H9UF40"/>
<dbReference type="PATRIC" id="fig|889378.3.peg.27"/>
<proteinExistence type="predicted"/>
<evidence type="ECO:0000313" key="2">
    <source>
        <dbReference type="Proteomes" id="UP000007383"/>
    </source>
</evidence>
<reference evidence="2" key="1">
    <citation type="journal article" date="2013" name="Stand. Genomic Sci.">
        <title>Complete genome sequence of the halophilic bacterium Spirochaeta africana type strain (Z-7692(T)) from the alkaline Lake Magadi in the East African Rift.</title>
        <authorList>
            <person name="Liolos K."/>
            <person name="Abt B."/>
            <person name="Scheuner C."/>
            <person name="Teshima H."/>
            <person name="Held B."/>
            <person name="Lapidus A."/>
            <person name="Nolan M."/>
            <person name="Lucas S."/>
            <person name="Deshpande S."/>
            <person name="Cheng J.F."/>
            <person name="Tapia R."/>
            <person name="Goodwin L.A."/>
            <person name="Pitluck S."/>
            <person name="Pagani I."/>
            <person name="Ivanova N."/>
            <person name="Mavromatis K."/>
            <person name="Mikhailova N."/>
            <person name="Huntemann M."/>
            <person name="Pati A."/>
            <person name="Chen A."/>
            <person name="Palaniappan K."/>
            <person name="Land M."/>
            <person name="Rohde M."/>
            <person name="Tindall B.J."/>
            <person name="Detter J.C."/>
            <person name="Goker M."/>
            <person name="Bristow J."/>
            <person name="Eisen J.A."/>
            <person name="Markowitz V."/>
            <person name="Hugenholtz P."/>
            <person name="Woyke T."/>
            <person name="Klenk H.P."/>
            <person name="Kyrpides N.C."/>
        </authorList>
    </citation>
    <scope>NUCLEOTIDE SEQUENCE</scope>
    <source>
        <strain evidence="2">ATCC 700263 / DSM 8902 / Z-7692</strain>
    </source>
</reference>
<sequence length="277" mass="30489">MNSDRYAATPLACILLLAGILLLTTSCAGPFDSLGSGGLADARERSTVYIDFSEYRGSRDTMPANMFVTGSRDSDGEPIGSGYDPFTGVHLYAGGATSDTFDGLGAYTAGDDRYAFGIRERGAADLRDLRLFYEFTNTTEYTIIGFEVSYAVELWYHGQRDNQIRLKYFPYTTGFGDLADIIATPNPRLPDFLPAYGPDSFLDGRHTENRIAEQQRFLFRELQKTSGAAAGISPLYPGETGYLRWQYSNGEITTGTRRSGLAIASIQITPIFREDTP</sequence>
<dbReference type="HOGENOM" id="CLU_993604_0_0_12"/>